<evidence type="ECO:0000313" key="1">
    <source>
        <dbReference type="EMBL" id="RZF35765.1"/>
    </source>
</evidence>
<organism evidence="1 2">
    <name type="scientific">Laodelphax striatellus</name>
    <name type="common">Small brown planthopper</name>
    <name type="synonym">Delphax striatella</name>
    <dbReference type="NCBI Taxonomy" id="195883"/>
    <lineage>
        <taxon>Eukaryota</taxon>
        <taxon>Metazoa</taxon>
        <taxon>Ecdysozoa</taxon>
        <taxon>Arthropoda</taxon>
        <taxon>Hexapoda</taxon>
        <taxon>Insecta</taxon>
        <taxon>Pterygota</taxon>
        <taxon>Neoptera</taxon>
        <taxon>Paraneoptera</taxon>
        <taxon>Hemiptera</taxon>
        <taxon>Auchenorrhyncha</taxon>
        <taxon>Fulgoroidea</taxon>
        <taxon>Delphacidae</taxon>
        <taxon>Criomorphinae</taxon>
        <taxon>Laodelphax</taxon>
    </lineage>
</organism>
<dbReference type="AlphaFoldDB" id="A0A482WQ70"/>
<name>A0A482WQ70_LAOST</name>
<protein>
    <submittedName>
        <fullName evidence="1">Uncharacterized protein</fullName>
    </submittedName>
</protein>
<dbReference type="EMBL" id="QKKF02027609">
    <property type="protein sequence ID" value="RZF35765.1"/>
    <property type="molecule type" value="Genomic_DNA"/>
</dbReference>
<reference evidence="1 2" key="1">
    <citation type="journal article" date="2017" name="Gigascience">
        <title>Genome sequence of the small brown planthopper, Laodelphax striatellus.</title>
        <authorList>
            <person name="Zhu J."/>
            <person name="Jiang F."/>
            <person name="Wang X."/>
            <person name="Yang P."/>
            <person name="Bao Y."/>
            <person name="Zhao W."/>
            <person name="Wang W."/>
            <person name="Lu H."/>
            <person name="Wang Q."/>
            <person name="Cui N."/>
            <person name="Li J."/>
            <person name="Chen X."/>
            <person name="Luo L."/>
            <person name="Yu J."/>
            <person name="Kang L."/>
            <person name="Cui F."/>
        </authorList>
    </citation>
    <scope>NUCLEOTIDE SEQUENCE [LARGE SCALE GENOMIC DNA]</scope>
    <source>
        <strain evidence="1">Lst14</strain>
    </source>
</reference>
<evidence type="ECO:0000313" key="2">
    <source>
        <dbReference type="Proteomes" id="UP000291343"/>
    </source>
</evidence>
<accession>A0A482WQ70</accession>
<sequence length="53" mass="6230">MKLRNKSTCNVRTCLVKSSSIVFPELDFKTHLLKNHWYLISVNKLFCHLKSAH</sequence>
<dbReference type="Proteomes" id="UP000291343">
    <property type="component" value="Unassembled WGS sequence"/>
</dbReference>
<comment type="caution">
    <text evidence="1">The sequence shown here is derived from an EMBL/GenBank/DDBJ whole genome shotgun (WGS) entry which is preliminary data.</text>
</comment>
<dbReference type="InParanoid" id="A0A482WQ70"/>
<keyword evidence="2" id="KW-1185">Reference proteome</keyword>
<proteinExistence type="predicted"/>
<gene>
    <name evidence="1" type="ORF">LSTR_LSTR012063</name>
</gene>